<sequence>MTWDIVYLDDKRYPGPVIYEPDVLDTGLPTRQELEAYPSLFTWGEVKEIVQSGDFAPFRRNCEIEGRYRRWIAKIRDEYGSTEHFLSKYSLPWGAEKAYAPISTSRAQSAILDHVKQPDTSPLYLKWREMTYDRNTSRAILRNGWPYSLPRDVRHFCVWVRKPILDPRLVDNDPAKWKRIEEQGLGGFTGIIPRSDRYRIEDGIKDNVGRHPHNEREWQYLDRIQGYSEMKRWYGVEHEAEGGHEIGAMVRSLWDERGWECVWFVNPRALQSMPGLSHFHVMARRKSPEEIDASEEIWG</sequence>
<dbReference type="RefSeq" id="XP_018998906.1">
    <property type="nucleotide sequence ID" value="XM_019134201.1"/>
</dbReference>
<dbReference type="Proteomes" id="UP000094065">
    <property type="component" value="Unassembled WGS sequence"/>
</dbReference>
<protein>
    <submittedName>
        <fullName evidence="1">Uncharacterized protein</fullName>
    </submittedName>
</protein>
<dbReference type="GO" id="GO:0006044">
    <property type="term" value="P:N-acetylglucosamine metabolic process"/>
    <property type="evidence" value="ECO:0007669"/>
    <property type="project" value="TreeGrafter"/>
</dbReference>
<dbReference type="OrthoDB" id="498286at2759"/>
<dbReference type="GO" id="GO:0005737">
    <property type="term" value="C:cytoplasm"/>
    <property type="evidence" value="ECO:0007669"/>
    <property type="project" value="TreeGrafter"/>
</dbReference>
<name>A0A1E3I8S3_9TREE</name>
<organism evidence="1 2">
    <name type="scientific">Cryptococcus amylolentus CBS 6039</name>
    <dbReference type="NCBI Taxonomy" id="1295533"/>
    <lineage>
        <taxon>Eukaryota</taxon>
        <taxon>Fungi</taxon>
        <taxon>Dikarya</taxon>
        <taxon>Basidiomycota</taxon>
        <taxon>Agaricomycotina</taxon>
        <taxon>Tremellomycetes</taxon>
        <taxon>Tremellales</taxon>
        <taxon>Cryptococcaceae</taxon>
        <taxon>Cryptococcus</taxon>
    </lineage>
</organism>
<dbReference type="AlphaFoldDB" id="A0A1E3I8S3"/>
<keyword evidence="2" id="KW-1185">Reference proteome</keyword>
<dbReference type="PANTHER" id="PTHR35020">
    <property type="entry name" value="N-ACETYLGLUCOSAMINE-INDUCED PROTEIN 1"/>
    <property type="match status" value="1"/>
</dbReference>
<dbReference type="EMBL" id="AWGJ01000001">
    <property type="protein sequence ID" value="ODN85103.1"/>
    <property type="molecule type" value="Genomic_DNA"/>
</dbReference>
<dbReference type="GeneID" id="30152235"/>
<proteinExistence type="predicted"/>
<reference evidence="1 2" key="1">
    <citation type="submission" date="2016-06" db="EMBL/GenBank/DDBJ databases">
        <title>Evolution of pathogenesis and genome organization in the Tremellales.</title>
        <authorList>
            <person name="Cuomo C."/>
            <person name="Litvintseva A."/>
            <person name="Heitman J."/>
            <person name="Chen Y."/>
            <person name="Sun S."/>
            <person name="Springer D."/>
            <person name="Dromer F."/>
            <person name="Young S."/>
            <person name="Zeng Q."/>
            <person name="Chapman S."/>
            <person name="Gujja S."/>
            <person name="Saif S."/>
            <person name="Birren B."/>
        </authorList>
    </citation>
    <scope>NUCLEOTIDE SEQUENCE [LARGE SCALE GENOMIC DNA]</scope>
    <source>
        <strain evidence="1 2">CBS 6039</strain>
    </source>
</reference>
<comment type="caution">
    <text evidence="1">The sequence shown here is derived from an EMBL/GenBank/DDBJ whole genome shotgun (WGS) entry which is preliminary data.</text>
</comment>
<dbReference type="PANTHER" id="PTHR35020:SF2">
    <property type="entry name" value="N-ACETYLGLUCOSAMINE-INDUCED PROTEIN 1"/>
    <property type="match status" value="1"/>
</dbReference>
<dbReference type="Pfam" id="PF12239">
    <property type="entry name" value="DUF3605"/>
    <property type="match status" value="1"/>
</dbReference>
<evidence type="ECO:0000313" key="2">
    <source>
        <dbReference type="Proteomes" id="UP000094065"/>
    </source>
</evidence>
<dbReference type="InterPro" id="IPR022036">
    <property type="entry name" value="DUF3605"/>
</dbReference>
<gene>
    <name evidence="1" type="ORF">L202_00926</name>
</gene>
<accession>A0A1E3I8S3</accession>
<evidence type="ECO:0000313" key="1">
    <source>
        <dbReference type="EMBL" id="ODN85103.1"/>
    </source>
</evidence>
<dbReference type="STRING" id="1295533.A0A1E3I8S3"/>